<accession>A0A336MVH9</accession>
<protein>
    <submittedName>
        <fullName evidence="1">CSON008267 protein</fullName>
    </submittedName>
</protein>
<reference evidence="1" key="1">
    <citation type="submission" date="2018-07" db="EMBL/GenBank/DDBJ databases">
        <authorList>
            <person name="Quirk P.G."/>
            <person name="Krulwich T.A."/>
        </authorList>
    </citation>
    <scope>NUCLEOTIDE SEQUENCE</scope>
</reference>
<organism evidence="1">
    <name type="scientific">Culicoides sonorensis</name>
    <name type="common">Biting midge</name>
    <dbReference type="NCBI Taxonomy" id="179676"/>
    <lineage>
        <taxon>Eukaryota</taxon>
        <taxon>Metazoa</taxon>
        <taxon>Ecdysozoa</taxon>
        <taxon>Arthropoda</taxon>
        <taxon>Hexapoda</taxon>
        <taxon>Insecta</taxon>
        <taxon>Pterygota</taxon>
        <taxon>Neoptera</taxon>
        <taxon>Endopterygota</taxon>
        <taxon>Diptera</taxon>
        <taxon>Nematocera</taxon>
        <taxon>Chironomoidea</taxon>
        <taxon>Ceratopogonidae</taxon>
        <taxon>Ceratopogoninae</taxon>
        <taxon>Culicoides</taxon>
        <taxon>Monoculicoides</taxon>
    </lineage>
</organism>
<dbReference type="AlphaFoldDB" id="A0A336MVH9"/>
<gene>
    <name evidence="1" type="primary">CSON008267</name>
</gene>
<evidence type="ECO:0000313" key="1">
    <source>
        <dbReference type="EMBL" id="SSX34614.1"/>
    </source>
</evidence>
<proteinExistence type="predicted"/>
<dbReference type="EMBL" id="UFQT01003125">
    <property type="protein sequence ID" value="SSX34614.1"/>
    <property type="molecule type" value="Genomic_DNA"/>
</dbReference>
<name>A0A336MVH9_CULSO</name>
<sequence length="181" mass="20628">MPFLLIELSRYVPSTVKEISCNEQLFSYHFHVLKFYVNDKNAICNSALKCYECFTREDCLQHENNHMVECNHASVQLAASHFNFLPNVMSQLPSNEFYCADYERSKYNLTVLVLKGCFYSTYNPCAFVSATENAETSSGYRCKYCNLADGCNSKLSLKLSSTELFHSRSVPLPPINDAGFM</sequence>
<dbReference type="VEuPathDB" id="VectorBase:CSON008267"/>